<reference evidence="2" key="2">
    <citation type="submission" date="2022-10" db="EMBL/GenBank/DDBJ databases">
        <authorList>
            <person name="Kostovova I."/>
            <person name="Moravkova M."/>
            <person name="Pechar R."/>
        </authorList>
    </citation>
    <scope>NUCLEOTIDE SEQUENCE</scope>
    <source>
        <strain evidence="2">M597B</strain>
    </source>
</reference>
<reference evidence="2" key="1">
    <citation type="journal article" date="2022" name="Microorganisms">
        <title>Antibiotic Susceptibility, Resistance Gene Determinants and Corresponding Genomic Regions in Lactobacillus amylovorus Isolates Derived from Wild Boars and Domestic Pigs.</title>
        <authorList>
            <person name="Moravkova M."/>
            <person name="Kostovova I."/>
            <person name="Kavanova K."/>
            <person name="Pechar R."/>
            <person name="Stanek S."/>
            <person name="Brychta A."/>
            <person name="Zeman M."/>
            <person name="Kubasova T."/>
        </authorList>
    </citation>
    <scope>NUCLEOTIDE SEQUENCE</scope>
    <source>
        <strain evidence="2">M597B</strain>
    </source>
</reference>
<accession>A0AAW6B8W9</accession>
<keyword evidence="1" id="KW-1133">Transmembrane helix</keyword>
<evidence type="ECO:0000313" key="3">
    <source>
        <dbReference type="Proteomes" id="UP001141961"/>
    </source>
</evidence>
<dbReference type="Proteomes" id="UP001141961">
    <property type="component" value="Unassembled WGS sequence"/>
</dbReference>
<gene>
    <name evidence="2" type="ORF">ODV14_03355</name>
</gene>
<dbReference type="EMBL" id="JAOTHD010000007">
    <property type="protein sequence ID" value="MDB6246388.1"/>
    <property type="molecule type" value="Genomic_DNA"/>
</dbReference>
<name>A0AAW6B8W9_LACAM</name>
<evidence type="ECO:0000313" key="2">
    <source>
        <dbReference type="EMBL" id="MDB6246388.1"/>
    </source>
</evidence>
<evidence type="ECO:0000256" key="1">
    <source>
        <dbReference type="SAM" id="Phobius"/>
    </source>
</evidence>
<protein>
    <submittedName>
        <fullName evidence="2">Type II secretion system protein</fullName>
    </submittedName>
</protein>
<sequence>MLINRNNLPAFSLIETIITLGICCGILLIGTLQLKKYQERLIFDNTVKEVTTAIDQASRVSTITGEGVVIIFSQSEHYLRLSGRTSNKKIDIDENMEISGLRNFHFDKHGYSSPGTVTFTGYGMEKKIKYQMLWGRVPK</sequence>
<proteinExistence type="predicted"/>
<keyword evidence="1" id="KW-0812">Transmembrane</keyword>
<organism evidence="2 3">
    <name type="scientific">Lactobacillus amylovorus</name>
    <dbReference type="NCBI Taxonomy" id="1604"/>
    <lineage>
        <taxon>Bacteria</taxon>
        <taxon>Bacillati</taxon>
        <taxon>Bacillota</taxon>
        <taxon>Bacilli</taxon>
        <taxon>Lactobacillales</taxon>
        <taxon>Lactobacillaceae</taxon>
        <taxon>Lactobacillus</taxon>
    </lineage>
</organism>
<comment type="caution">
    <text evidence="2">The sequence shown here is derived from an EMBL/GenBank/DDBJ whole genome shotgun (WGS) entry which is preliminary data.</text>
</comment>
<feature type="transmembrane region" description="Helical" evidence="1">
    <location>
        <begin position="12"/>
        <end position="32"/>
    </location>
</feature>
<dbReference type="RefSeq" id="WP_056940676.1">
    <property type="nucleotide sequence ID" value="NZ_CP049763.1"/>
</dbReference>
<keyword evidence="1" id="KW-0472">Membrane</keyword>
<dbReference type="AlphaFoldDB" id="A0AAW6B8W9"/>